<dbReference type="GO" id="GO:0017038">
    <property type="term" value="P:protein import"/>
    <property type="evidence" value="ECO:0007669"/>
    <property type="project" value="InterPro"/>
</dbReference>
<protein>
    <submittedName>
        <fullName evidence="4">Protein translocase subunit SecA</fullName>
    </submittedName>
</protein>
<dbReference type="AlphaFoldDB" id="A0A645B6G4"/>
<comment type="caution">
    <text evidence="4">The sequence shown here is derived from an EMBL/GenBank/DDBJ whole genome shotgun (WGS) entry which is preliminary data.</text>
</comment>
<evidence type="ECO:0000259" key="3">
    <source>
        <dbReference type="Pfam" id="PF07516"/>
    </source>
</evidence>
<dbReference type="Pfam" id="PF07516">
    <property type="entry name" value="SecA_SW"/>
    <property type="match status" value="1"/>
</dbReference>
<accession>A0A645B6G4</accession>
<keyword evidence="1" id="KW-0963">Cytoplasm</keyword>
<dbReference type="PANTHER" id="PTHR33747">
    <property type="entry name" value="UPF0225 PROTEIN SCO1677"/>
    <property type="match status" value="1"/>
</dbReference>
<dbReference type="SUPFAM" id="SSF81886">
    <property type="entry name" value="Helical scaffold and wing domains of SecA"/>
    <property type="match status" value="1"/>
</dbReference>
<dbReference type="InterPro" id="IPR036266">
    <property type="entry name" value="SecA_Wing/Scaffold_sf"/>
</dbReference>
<proteinExistence type="predicted"/>
<dbReference type="InterPro" id="IPR011116">
    <property type="entry name" value="SecA_Wing/Scaffold"/>
</dbReference>
<dbReference type="GO" id="GO:0016020">
    <property type="term" value="C:membrane"/>
    <property type="evidence" value="ECO:0007669"/>
    <property type="project" value="InterPro"/>
</dbReference>
<evidence type="ECO:0000256" key="1">
    <source>
        <dbReference type="ARBA" id="ARBA00022490"/>
    </source>
</evidence>
<sequence length="257" mass="28959">MIAASFPFEEATEEDYQNLVTAFSKIIPFDPASQQRLSKKLSQIQDFASLQAELNEVMRKTYESREKVLGEAVMREIEKFVVLSTIDEKWMDHLDAMEDLREGIWLRGDKNTVLAEYRREAFVMFETLIQQIDTAIAERIFRVQPVMPQTQARQNIHLEKANASPSDLLHEVTKTAAVGPDTAAKAVKGNAHDLAAVLRQKAGQEQLFAQAQENRGQSNKEKETKVGRNDPCPCGSGLKYKKCGLINSAEHRARTGH</sequence>
<organism evidence="4">
    <name type="scientific">bioreactor metagenome</name>
    <dbReference type="NCBI Taxonomy" id="1076179"/>
    <lineage>
        <taxon>unclassified sequences</taxon>
        <taxon>metagenomes</taxon>
        <taxon>ecological metagenomes</taxon>
    </lineage>
</organism>
<name>A0A645B6G4_9ZZZZ</name>
<dbReference type="Pfam" id="PF02810">
    <property type="entry name" value="SEC-C"/>
    <property type="match status" value="1"/>
</dbReference>
<dbReference type="Gene3D" id="1.10.3060.10">
    <property type="entry name" value="Helical scaffold and wing domains of SecA"/>
    <property type="match status" value="1"/>
</dbReference>
<feature type="region of interest" description="Disordered" evidence="2">
    <location>
        <begin position="211"/>
        <end position="231"/>
    </location>
</feature>
<feature type="compositionally biased region" description="Basic and acidic residues" evidence="2">
    <location>
        <begin position="218"/>
        <end position="228"/>
    </location>
</feature>
<reference evidence="4" key="1">
    <citation type="submission" date="2019-08" db="EMBL/GenBank/DDBJ databases">
        <authorList>
            <person name="Kucharzyk K."/>
            <person name="Murdoch R.W."/>
            <person name="Higgins S."/>
            <person name="Loffler F."/>
        </authorList>
    </citation>
    <scope>NUCLEOTIDE SEQUENCE</scope>
</reference>
<evidence type="ECO:0000313" key="4">
    <source>
        <dbReference type="EMBL" id="MPM57314.1"/>
    </source>
</evidence>
<dbReference type="EMBL" id="VSSQ01016205">
    <property type="protein sequence ID" value="MPM57314.1"/>
    <property type="molecule type" value="Genomic_DNA"/>
</dbReference>
<gene>
    <name evidence="4" type="primary">secA_33</name>
    <name evidence="4" type="ORF">SDC9_104136</name>
</gene>
<evidence type="ECO:0000256" key="2">
    <source>
        <dbReference type="SAM" id="MobiDB-lite"/>
    </source>
</evidence>
<feature type="domain" description="SecA Wing/Scaffold" evidence="3">
    <location>
        <begin position="11"/>
        <end position="144"/>
    </location>
</feature>
<dbReference type="InterPro" id="IPR004027">
    <property type="entry name" value="SEC_C_motif"/>
</dbReference>
<dbReference type="PANTHER" id="PTHR33747:SF1">
    <property type="entry name" value="ADENYLATE CYCLASE-ASSOCIATED CAP C-TERMINAL DOMAIN-CONTAINING PROTEIN"/>
    <property type="match status" value="1"/>
</dbReference>